<reference evidence="3" key="1">
    <citation type="journal article" date="2020" name="Microbiol. Resour. Announc.">
        <title>Draft Genome Sequences of Thiorhodococcus mannitoliphagus and Thiorhodococcus minor, Purple Sulfur Photosynthetic Bacteria in the Gammaproteobacterial Family Chromatiaceae.</title>
        <authorList>
            <person name="Aviles F.A."/>
            <person name="Meyer T.E."/>
            <person name="Kyndt J.A."/>
        </authorList>
    </citation>
    <scope>NUCLEOTIDE SEQUENCE [LARGE SCALE GENOMIC DNA]</scope>
    <source>
        <strain evidence="3">DSM 18266</strain>
    </source>
</reference>
<evidence type="ECO:0000313" key="3">
    <source>
        <dbReference type="Proteomes" id="UP000471640"/>
    </source>
</evidence>
<sequence length="241" mass="26810">MHMADAHPVVLIPARNEAPTIGVVVTELLARWDYPVIVIDDASTDDTAKIAEDAGSEVIRLPLQLGAWGAIQTGFRYAIWQGYDLAITLDGDGQHDSRFLAQLLAPIAAKEADVVIGAHPARASKARKWAWSYFRWLTGLRLEDITSGFRAYNLASMVLLASREATLLDYQDVGVLLILHRNKLRTREVDVAMTPRTQGASRVFDSWWTVGKYMLQTSVLCAARVGFGRTHRIKDLTEPRP</sequence>
<dbReference type="SUPFAM" id="SSF53448">
    <property type="entry name" value="Nucleotide-diphospho-sugar transferases"/>
    <property type="match status" value="1"/>
</dbReference>
<accession>A0A6P1DP61</accession>
<dbReference type="PANTHER" id="PTHR48090">
    <property type="entry name" value="UNDECAPRENYL-PHOSPHATE 4-DEOXY-4-FORMAMIDO-L-ARABINOSE TRANSFERASE-RELATED"/>
    <property type="match status" value="1"/>
</dbReference>
<organism evidence="2 3">
    <name type="scientific">Thiorhodococcus mannitoliphagus</name>
    <dbReference type="NCBI Taxonomy" id="329406"/>
    <lineage>
        <taxon>Bacteria</taxon>
        <taxon>Pseudomonadati</taxon>
        <taxon>Pseudomonadota</taxon>
        <taxon>Gammaproteobacteria</taxon>
        <taxon>Chromatiales</taxon>
        <taxon>Chromatiaceae</taxon>
        <taxon>Thiorhodococcus</taxon>
    </lineage>
</organism>
<dbReference type="RefSeq" id="WP_164652242.1">
    <property type="nucleotide sequence ID" value="NZ_JAAIJR010000008.1"/>
</dbReference>
<dbReference type="EMBL" id="JAAIJR010000008">
    <property type="protein sequence ID" value="NEX19340.1"/>
    <property type="molecule type" value="Genomic_DNA"/>
</dbReference>
<keyword evidence="2" id="KW-0808">Transferase</keyword>
<evidence type="ECO:0000313" key="2">
    <source>
        <dbReference type="EMBL" id="NEX19340.1"/>
    </source>
</evidence>
<name>A0A6P1DP61_9GAMM</name>
<dbReference type="InterPro" id="IPR050256">
    <property type="entry name" value="Glycosyltransferase_2"/>
</dbReference>
<dbReference type="PANTHER" id="PTHR48090:SF7">
    <property type="entry name" value="RFBJ PROTEIN"/>
    <property type="match status" value="1"/>
</dbReference>
<gene>
    <name evidence="2" type="ORF">G3480_03260</name>
</gene>
<reference evidence="2 3" key="2">
    <citation type="submission" date="2020-02" db="EMBL/GenBank/DDBJ databases">
        <title>Genome sequences of Thiorhodococcus mannitoliphagus and Thiorhodococcus minor, purple sulfur photosynthetic bacteria in the gammaproteobacterial family, Chromatiaceae.</title>
        <authorList>
            <person name="Aviles F.A."/>
            <person name="Meyer T.E."/>
            <person name="Kyndt J.A."/>
        </authorList>
    </citation>
    <scope>NUCLEOTIDE SEQUENCE [LARGE SCALE GENOMIC DNA]</scope>
    <source>
        <strain evidence="2 3">DSM 18266</strain>
    </source>
</reference>
<feature type="domain" description="Glycosyltransferase 2-like" evidence="1">
    <location>
        <begin position="10"/>
        <end position="135"/>
    </location>
</feature>
<dbReference type="InterPro" id="IPR029044">
    <property type="entry name" value="Nucleotide-diphossugar_trans"/>
</dbReference>
<dbReference type="GO" id="GO:0016740">
    <property type="term" value="F:transferase activity"/>
    <property type="evidence" value="ECO:0007669"/>
    <property type="project" value="UniProtKB-KW"/>
</dbReference>
<dbReference type="CDD" id="cd04179">
    <property type="entry name" value="DPM_DPG-synthase_like"/>
    <property type="match status" value="1"/>
</dbReference>
<comment type="caution">
    <text evidence="2">The sequence shown here is derived from an EMBL/GenBank/DDBJ whole genome shotgun (WGS) entry which is preliminary data.</text>
</comment>
<dbReference type="InterPro" id="IPR001173">
    <property type="entry name" value="Glyco_trans_2-like"/>
</dbReference>
<dbReference type="AlphaFoldDB" id="A0A6P1DP61"/>
<keyword evidence="3" id="KW-1185">Reference proteome</keyword>
<dbReference type="Proteomes" id="UP000471640">
    <property type="component" value="Unassembled WGS sequence"/>
</dbReference>
<proteinExistence type="predicted"/>
<dbReference type="Gene3D" id="3.90.550.10">
    <property type="entry name" value="Spore Coat Polysaccharide Biosynthesis Protein SpsA, Chain A"/>
    <property type="match status" value="1"/>
</dbReference>
<protein>
    <submittedName>
        <fullName evidence="2">Glycosyltransferase</fullName>
    </submittedName>
</protein>
<evidence type="ECO:0000259" key="1">
    <source>
        <dbReference type="Pfam" id="PF00535"/>
    </source>
</evidence>
<dbReference type="Pfam" id="PF00535">
    <property type="entry name" value="Glycos_transf_2"/>
    <property type="match status" value="1"/>
</dbReference>